<feature type="chain" id="PRO_5042288203" description="Protein BIG1" evidence="2">
    <location>
        <begin position="22"/>
        <end position="293"/>
    </location>
</feature>
<feature type="transmembrane region" description="Helical" evidence="1">
    <location>
        <begin position="252"/>
        <end position="272"/>
    </location>
</feature>
<dbReference type="EMBL" id="CAKOGP040000001">
    <property type="protein sequence ID" value="CAJ1888857.1"/>
    <property type="molecule type" value="Genomic_DNA"/>
</dbReference>
<feature type="signal peptide" evidence="2">
    <location>
        <begin position="1"/>
        <end position="21"/>
    </location>
</feature>
<reference evidence="3" key="1">
    <citation type="submission" date="2023-08" db="EMBL/GenBank/DDBJ databases">
        <authorList>
            <person name="Audoor S."/>
            <person name="Bilcke G."/>
        </authorList>
    </citation>
    <scope>NUCLEOTIDE SEQUENCE</scope>
</reference>
<keyword evidence="2" id="KW-0732">Signal</keyword>
<protein>
    <recommendedName>
        <fullName evidence="5">Protein BIG1</fullName>
    </recommendedName>
</protein>
<accession>A0AAD2C9V5</accession>
<evidence type="ECO:0000313" key="4">
    <source>
        <dbReference type="Proteomes" id="UP001295423"/>
    </source>
</evidence>
<keyword evidence="1" id="KW-1133">Transmembrane helix</keyword>
<evidence type="ECO:0000256" key="2">
    <source>
        <dbReference type="SAM" id="SignalP"/>
    </source>
</evidence>
<gene>
    <name evidence="3" type="ORF">CYCCA115_LOCUS21</name>
</gene>
<sequence>MMTRSLLVWTAALALASSVDAATKVAVIELGPTGTVHRANAGHPETSAAGVTSFFQALHGGRKLQESGMAVVPDLFNKPESSVVVSISGADLENMPELNAMMSNEDETVGHLKCHGKKSKSILNGVKNVDNVEDISSLKLSVESKAKESGISGVSFQVADKEQAADVDAQVSGMIKDMKKSCKENGNKVVLHLMVEDITEDEHDANEFTSHRRLQEDDGDENNGYYGYKYYNAYGELITTYKTMFQIQYFNVVLWTALGLVITLIYSFTLMLGMPLMPDTLLFGESAKVPLDE</sequence>
<organism evidence="3 4">
    <name type="scientific">Cylindrotheca closterium</name>
    <dbReference type="NCBI Taxonomy" id="2856"/>
    <lineage>
        <taxon>Eukaryota</taxon>
        <taxon>Sar</taxon>
        <taxon>Stramenopiles</taxon>
        <taxon>Ochrophyta</taxon>
        <taxon>Bacillariophyta</taxon>
        <taxon>Bacillariophyceae</taxon>
        <taxon>Bacillariophycidae</taxon>
        <taxon>Bacillariales</taxon>
        <taxon>Bacillariaceae</taxon>
        <taxon>Cylindrotheca</taxon>
    </lineage>
</organism>
<keyword evidence="4" id="KW-1185">Reference proteome</keyword>
<keyword evidence="1" id="KW-0812">Transmembrane</keyword>
<evidence type="ECO:0000256" key="1">
    <source>
        <dbReference type="SAM" id="Phobius"/>
    </source>
</evidence>
<evidence type="ECO:0008006" key="5">
    <source>
        <dbReference type="Google" id="ProtNLM"/>
    </source>
</evidence>
<proteinExistence type="predicted"/>
<keyword evidence="1" id="KW-0472">Membrane</keyword>
<comment type="caution">
    <text evidence="3">The sequence shown here is derived from an EMBL/GenBank/DDBJ whole genome shotgun (WGS) entry which is preliminary data.</text>
</comment>
<evidence type="ECO:0000313" key="3">
    <source>
        <dbReference type="EMBL" id="CAJ1888857.1"/>
    </source>
</evidence>
<dbReference type="Proteomes" id="UP001295423">
    <property type="component" value="Unassembled WGS sequence"/>
</dbReference>
<dbReference type="AlphaFoldDB" id="A0AAD2C9V5"/>
<name>A0AAD2C9V5_9STRA</name>